<dbReference type="PANTHER" id="PTHR34380">
    <property type="entry name" value="BNAA03G12380D PROTEIN"/>
    <property type="match status" value="1"/>
</dbReference>
<accession>A0AAV1C1W9</accession>
<sequence>MLKRGVPVSQLHHLFQLLENLQSPIIIYIRDFEAERVVAQKRKMIDFGGVHDVDDGDDGSSSGSDLGGMCFESYMAHKLEKFKRYKEIGWKSAAEMLSGFQNDFEPCMNAVCALYRYKISSNKFNTSPLLPGDSAIMSLKALAEYLTTGTLRTSQKKNVSEVQQEDRSVLLRCKELAIHYIDLLFDIYNKGKDCLFRPDL</sequence>
<evidence type="ECO:0000313" key="1">
    <source>
        <dbReference type="EMBL" id="CAI9089684.1"/>
    </source>
</evidence>
<dbReference type="EMBL" id="OX459118">
    <property type="protein sequence ID" value="CAI9089684.1"/>
    <property type="molecule type" value="Genomic_DNA"/>
</dbReference>
<dbReference type="Proteomes" id="UP001161247">
    <property type="component" value="Chromosome 1"/>
</dbReference>
<reference evidence="1" key="1">
    <citation type="submission" date="2023-03" db="EMBL/GenBank/DDBJ databases">
        <authorList>
            <person name="Julca I."/>
        </authorList>
    </citation>
    <scope>NUCLEOTIDE SEQUENCE</scope>
</reference>
<proteinExistence type="predicted"/>
<dbReference type="PANTHER" id="PTHR34380:SF1">
    <property type="entry name" value="OS01G0221300 PROTEIN"/>
    <property type="match status" value="1"/>
</dbReference>
<gene>
    <name evidence="1" type="ORF">OLC1_LOCUS1984</name>
</gene>
<evidence type="ECO:0000313" key="2">
    <source>
        <dbReference type="Proteomes" id="UP001161247"/>
    </source>
</evidence>
<keyword evidence="2" id="KW-1185">Reference proteome</keyword>
<name>A0AAV1C1W9_OLDCO</name>
<dbReference type="AlphaFoldDB" id="A0AAV1C1W9"/>
<organism evidence="1 2">
    <name type="scientific">Oldenlandia corymbosa var. corymbosa</name>
    <dbReference type="NCBI Taxonomy" id="529605"/>
    <lineage>
        <taxon>Eukaryota</taxon>
        <taxon>Viridiplantae</taxon>
        <taxon>Streptophyta</taxon>
        <taxon>Embryophyta</taxon>
        <taxon>Tracheophyta</taxon>
        <taxon>Spermatophyta</taxon>
        <taxon>Magnoliopsida</taxon>
        <taxon>eudicotyledons</taxon>
        <taxon>Gunneridae</taxon>
        <taxon>Pentapetalae</taxon>
        <taxon>asterids</taxon>
        <taxon>lamiids</taxon>
        <taxon>Gentianales</taxon>
        <taxon>Rubiaceae</taxon>
        <taxon>Rubioideae</taxon>
        <taxon>Spermacoceae</taxon>
        <taxon>Hedyotis-Oldenlandia complex</taxon>
        <taxon>Oldenlandia</taxon>
    </lineage>
</organism>
<protein>
    <submittedName>
        <fullName evidence="1">OLC1v1024303C1</fullName>
    </submittedName>
</protein>